<feature type="binding site" evidence="8">
    <location>
        <position position="40"/>
    </location>
    <ligand>
        <name>Na(+)</name>
        <dbReference type="ChEBI" id="CHEBI:29101"/>
        <label>1</label>
    </ligand>
</feature>
<evidence type="ECO:0000256" key="4">
    <source>
        <dbReference type="ARBA" id="ARBA00022692"/>
    </source>
</evidence>
<feature type="binding site" evidence="8">
    <location>
        <position position="33"/>
    </location>
    <ligand>
        <name>Na(+)</name>
        <dbReference type="ChEBI" id="CHEBI:29101"/>
        <label>1</label>
    </ligand>
</feature>
<evidence type="ECO:0000313" key="12">
    <source>
        <dbReference type="EMBL" id="KAK6168536.1"/>
    </source>
</evidence>
<feature type="binding site" evidence="8">
    <location>
        <position position="355"/>
    </location>
    <ligand>
        <name>Na(+)</name>
        <dbReference type="ChEBI" id="CHEBI:29101"/>
        <label>1</label>
    </ligand>
</feature>
<feature type="binding site" evidence="8">
    <location>
        <position position="424"/>
    </location>
    <ligand>
        <name>Na(+)</name>
        <dbReference type="ChEBI" id="CHEBI:29101"/>
        <label>1</label>
    </ligand>
</feature>
<proteinExistence type="inferred from homology"/>
<dbReference type="PROSITE" id="PS00610">
    <property type="entry name" value="NA_NEUROTRAN_SYMP_1"/>
    <property type="match status" value="1"/>
</dbReference>
<dbReference type="InterPro" id="IPR037272">
    <property type="entry name" value="SNS_sf"/>
</dbReference>
<protein>
    <recommendedName>
        <fullName evidence="10">Transporter</fullName>
    </recommendedName>
</protein>
<dbReference type="PANTHER" id="PTHR11616:SF321">
    <property type="entry name" value="SODIUM-DEPENDENT NUTRIENT AMINO ACID TRANSPORTER 1-RELATED"/>
    <property type="match status" value="1"/>
</dbReference>
<feature type="binding site" evidence="8">
    <location>
        <position position="36"/>
    </location>
    <ligand>
        <name>Na(+)</name>
        <dbReference type="ChEBI" id="CHEBI:29101"/>
        <label>1</label>
    </ligand>
</feature>
<dbReference type="GO" id="GO:0005283">
    <property type="term" value="F:amino acid:sodium symporter activity"/>
    <property type="evidence" value="ECO:0007669"/>
    <property type="project" value="TreeGrafter"/>
</dbReference>
<feature type="binding site" evidence="8">
    <location>
        <position position="423"/>
    </location>
    <ligand>
        <name>Na(+)</name>
        <dbReference type="ChEBI" id="CHEBI:29101"/>
        <label>1</label>
    </ligand>
</feature>
<dbReference type="InterPro" id="IPR000175">
    <property type="entry name" value="Na/ntran_symport"/>
</dbReference>
<evidence type="ECO:0000256" key="7">
    <source>
        <dbReference type="ARBA" id="ARBA00023180"/>
    </source>
</evidence>
<feature type="transmembrane region" description="Helical" evidence="11">
    <location>
        <begin position="25"/>
        <end position="42"/>
    </location>
</feature>
<evidence type="ECO:0000256" key="2">
    <source>
        <dbReference type="ARBA" id="ARBA00006459"/>
    </source>
</evidence>
<keyword evidence="6 11" id="KW-0472">Membrane</keyword>
<evidence type="ECO:0000256" key="9">
    <source>
        <dbReference type="PIRSR" id="PIRSR600175-2"/>
    </source>
</evidence>
<dbReference type="GO" id="GO:0005886">
    <property type="term" value="C:plasma membrane"/>
    <property type="evidence" value="ECO:0007669"/>
    <property type="project" value="TreeGrafter"/>
</dbReference>
<organism evidence="12 13">
    <name type="scientific">Patella caerulea</name>
    <name type="common">Rayed Mediterranean limpet</name>
    <dbReference type="NCBI Taxonomy" id="87958"/>
    <lineage>
        <taxon>Eukaryota</taxon>
        <taxon>Metazoa</taxon>
        <taxon>Spiralia</taxon>
        <taxon>Lophotrochozoa</taxon>
        <taxon>Mollusca</taxon>
        <taxon>Gastropoda</taxon>
        <taxon>Patellogastropoda</taxon>
        <taxon>Patelloidea</taxon>
        <taxon>Patellidae</taxon>
        <taxon>Patella</taxon>
    </lineage>
</organism>
<evidence type="ECO:0000256" key="3">
    <source>
        <dbReference type="ARBA" id="ARBA00022448"/>
    </source>
</evidence>
<feature type="binding site" evidence="8">
    <location>
        <position position="420"/>
    </location>
    <ligand>
        <name>Na(+)</name>
        <dbReference type="ChEBI" id="CHEBI:29101"/>
        <label>1</label>
    </ligand>
</feature>
<sequence>MAEEKKEVVPEGIGEPERGNWGGKLDFFMSCVGYAVGLGNIWRFPYLCFRNGGGAFLIPYTIMLVIAGLPLFFFELSFGQFASLGPLAVWRVNPLFWGVGLGMISISAMVCIYYNVVITYAMFYLMVSIINLDGQLPWTTCDNLWNSPYCLSTAIPSFKNMSDDQKLNVTLGMFNETCLADGLEESGIGMEDLTFNLTQTNFSDCNLKHLYKLPSEEYFTRFVLQLHEVENFSDVGGISVKLAFVLALAWILLFFCLKKGVKTSGKVVYFMATFPYVILICLLVRGVTLEGSMEGIKFYIIPEWERLLDVDVWRQAATQIFYSLGPAFGSLITMASFNPFKHNCHRDAIIVSMINCGTSVFAGFIIFSVLGFMAHTTNQEVKDVAVDGPGLVFVVYPLGISHMPGAAIWAFLFFFMLVALGLDSQFAMFEAIISAIIDTFPHFLRPRRTKFAMFCHFIGFLLGLPLVTKGGIWVLTLMEWYSASFGLMIVCLTEIIAVIWIYGVKNFSNDVEIMLGFQPAMFWKATWVVITPVAISLMLILSAVKSSPASYGSYKFESWVQDIGWAMVAVPIVLIIIPMPFQIRRYGSFRNAIRPTPEWGPANPMDRVGKYALSTELQLTTIAQSNGTVVEVDSAKEGRENSAYVSEKM</sequence>
<comment type="similarity">
    <text evidence="2 10">Belongs to the sodium:neurotransmitter symporter (SNF) (TC 2.A.22) family.</text>
</comment>
<evidence type="ECO:0000256" key="11">
    <source>
        <dbReference type="SAM" id="Phobius"/>
    </source>
</evidence>
<evidence type="ECO:0000256" key="10">
    <source>
        <dbReference type="RuleBase" id="RU003732"/>
    </source>
</evidence>
<dbReference type="EMBL" id="JAZGQO010000016">
    <property type="protein sequence ID" value="KAK6168536.1"/>
    <property type="molecule type" value="Genomic_DNA"/>
</dbReference>
<feature type="disulfide bond" evidence="9">
    <location>
        <begin position="141"/>
        <end position="150"/>
    </location>
</feature>
<accession>A0AAN8GDH2</accession>
<keyword evidence="13" id="KW-1185">Reference proteome</keyword>
<feature type="transmembrane region" description="Helical" evidence="11">
    <location>
        <begin position="235"/>
        <end position="255"/>
    </location>
</feature>
<feature type="binding site" evidence="8">
    <location>
        <position position="35"/>
    </location>
    <ligand>
        <name>Na(+)</name>
        <dbReference type="ChEBI" id="CHEBI:29101"/>
        <label>1</label>
    </ligand>
</feature>
<feature type="transmembrane region" description="Helical" evidence="11">
    <location>
        <begin position="94"/>
        <end position="114"/>
    </location>
</feature>
<dbReference type="PRINTS" id="PR00176">
    <property type="entry name" value="NANEUSMPORT"/>
</dbReference>
<reference evidence="12 13" key="1">
    <citation type="submission" date="2024-01" db="EMBL/GenBank/DDBJ databases">
        <title>The genome of the rayed Mediterranean limpet Patella caerulea (Linnaeus, 1758).</title>
        <authorList>
            <person name="Anh-Thu Weber A."/>
            <person name="Halstead-Nussloch G."/>
        </authorList>
    </citation>
    <scope>NUCLEOTIDE SEQUENCE [LARGE SCALE GENOMIC DNA]</scope>
    <source>
        <strain evidence="12">AATW-2023a</strain>
        <tissue evidence="12">Whole specimen</tissue>
    </source>
</reference>
<keyword evidence="9" id="KW-1015">Disulfide bond</keyword>
<comment type="caution">
    <text evidence="12">The sequence shown here is derived from an EMBL/GenBank/DDBJ whole genome shotgun (WGS) entry which is preliminary data.</text>
</comment>
<feature type="binding site" evidence="8">
    <location>
        <position position="323"/>
    </location>
    <ligand>
        <name>Na(+)</name>
        <dbReference type="ChEBI" id="CHEBI:29101"/>
        <label>1</label>
    </ligand>
</feature>
<name>A0AAN8GDH2_PATCE</name>
<dbReference type="SUPFAM" id="SSF161070">
    <property type="entry name" value="SNF-like"/>
    <property type="match status" value="1"/>
</dbReference>
<feature type="transmembrane region" description="Helical" evidence="11">
    <location>
        <begin position="394"/>
        <end position="420"/>
    </location>
</feature>
<feature type="transmembrane region" description="Helical" evidence="11">
    <location>
        <begin position="451"/>
        <end position="474"/>
    </location>
</feature>
<evidence type="ECO:0000256" key="6">
    <source>
        <dbReference type="ARBA" id="ARBA00023136"/>
    </source>
</evidence>
<feature type="transmembrane region" description="Helical" evidence="11">
    <location>
        <begin position="480"/>
        <end position="504"/>
    </location>
</feature>
<dbReference type="AlphaFoldDB" id="A0AAN8GDH2"/>
<evidence type="ECO:0000256" key="5">
    <source>
        <dbReference type="ARBA" id="ARBA00022989"/>
    </source>
</evidence>
<feature type="transmembrane region" description="Helical" evidence="11">
    <location>
        <begin position="267"/>
        <end position="287"/>
    </location>
</feature>
<feature type="transmembrane region" description="Helical" evidence="11">
    <location>
        <begin position="54"/>
        <end position="74"/>
    </location>
</feature>
<feature type="transmembrane region" description="Helical" evidence="11">
    <location>
        <begin position="349"/>
        <end position="374"/>
    </location>
</feature>
<keyword evidence="3 10" id="KW-0813">Transport</keyword>
<dbReference type="GO" id="GO:0089718">
    <property type="term" value="P:amino acid import across plasma membrane"/>
    <property type="evidence" value="ECO:0007669"/>
    <property type="project" value="TreeGrafter"/>
</dbReference>
<keyword evidence="8" id="KW-0915">Sodium</keyword>
<dbReference type="Pfam" id="PF00209">
    <property type="entry name" value="SNF"/>
    <property type="match status" value="1"/>
</dbReference>
<dbReference type="GO" id="GO:0046872">
    <property type="term" value="F:metal ion binding"/>
    <property type="evidence" value="ECO:0007669"/>
    <property type="project" value="UniProtKB-KW"/>
</dbReference>
<keyword evidence="10" id="KW-0769">Symport</keyword>
<keyword evidence="5 11" id="KW-1133">Transmembrane helix</keyword>
<dbReference type="PROSITE" id="PS50267">
    <property type="entry name" value="NA_NEUROTRAN_SYMP_3"/>
    <property type="match status" value="1"/>
</dbReference>
<evidence type="ECO:0000313" key="13">
    <source>
        <dbReference type="Proteomes" id="UP001347796"/>
    </source>
</evidence>
<feature type="transmembrane region" description="Helical" evidence="11">
    <location>
        <begin position="563"/>
        <end position="581"/>
    </location>
</feature>
<comment type="subcellular location">
    <subcellularLocation>
        <location evidence="1">Membrane</location>
        <topology evidence="1">Multi-pass membrane protein</topology>
    </subcellularLocation>
</comment>
<evidence type="ECO:0000256" key="1">
    <source>
        <dbReference type="ARBA" id="ARBA00004141"/>
    </source>
</evidence>
<feature type="transmembrane region" description="Helical" evidence="11">
    <location>
        <begin position="525"/>
        <end position="543"/>
    </location>
</feature>
<gene>
    <name evidence="12" type="ORF">SNE40_021048</name>
</gene>
<dbReference type="PANTHER" id="PTHR11616">
    <property type="entry name" value="SODIUM/CHLORIDE DEPENDENT TRANSPORTER"/>
    <property type="match status" value="1"/>
</dbReference>
<keyword evidence="4 10" id="KW-0812">Transmembrane</keyword>
<dbReference type="Proteomes" id="UP001347796">
    <property type="component" value="Unassembled WGS sequence"/>
</dbReference>
<evidence type="ECO:0000256" key="8">
    <source>
        <dbReference type="PIRSR" id="PIRSR600175-1"/>
    </source>
</evidence>
<keyword evidence="7" id="KW-0325">Glycoprotein</keyword>
<keyword evidence="8" id="KW-0479">Metal-binding</keyword>